<dbReference type="Pfam" id="PF00515">
    <property type="entry name" value="TPR_1"/>
    <property type="match status" value="1"/>
</dbReference>
<keyword evidence="1" id="KW-0802">TPR repeat</keyword>
<name>A0A3S0Q873_9FLAO</name>
<sequence length="57" mass="6644">MLHPQKAILYATRNKNIEDQALQNYNLGKIYFDLKEYDNAIETFSKSATLFSSFKPL</sequence>
<dbReference type="SMART" id="SM00028">
    <property type="entry name" value="TPR"/>
    <property type="match status" value="1"/>
</dbReference>
<dbReference type="AlphaFoldDB" id="A0A3S0Q873"/>
<comment type="caution">
    <text evidence="2">The sequence shown here is derived from an EMBL/GenBank/DDBJ whole genome shotgun (WGS) entry which is preliminary data.</text>
</comment>
<gene>
    <name evidence="2" type="ORF">EKL98_10610</name>
</gene>
<keyword evidence="3" id="KW-1185">Reference proteome</keyword>
<dbReference type="RefSeq" id="WP_126562342.1">
    <property type="nucleotide sequence ID" value="NZ_RYDJ01000011.1"/>
</dbReference>
<evidence type="ECO:0000313" key="2">
    <source>
        <dbReference type="EMBL" id="RTZ03959.1"/>
    </source>
</evidence>
<reference evidence="2 3" key="1">
    <citation type="submission" date="2018-12" db="EMBL/GenBank/DDBJ databases">
        <title>Flavobacterium sp. nov., isolated from glacier ice.</title>
        <authorList>
            <person name="Liu Q."/>
            <person name="Xin Y.-H."/>
        </authorList>
    </citation>
    <scope>NUCLEOTIDE SEQUENCE [LARGE SCALE GENOMIC DNA]</scope>
    <source>
        <strain evidence="2 3">RB1N8</strain>
    </source>
</reference>
<evidence type="ECO:0000256" key="1">
    <source>
        <dbReference type="PROSITE-ProRule" id="PRU00339"/>
    </source>
</evidence>
<dbReference type="Proteomes" id="UP000280825">
    <property type="component" value="Unassembled WGS sequence"/>
</dbReference>
<organism evidence="2 3">
    <name type="scientific">Flavobacterium bomense</name>
    <dbReference type="NCBI Taxonomy" id="2497483"/>
    <lineage>
        <taxon>Bacteria</taxon>
        <taxon>Pseudomonadati</taxon>
        <taxon>Bacteroidota</taxon>
        <taxon>Flavobacteriia</taxon>
        <taxon>Flavobacteriales</taxon>
        <taxon>Flavobacteriaceae</taxon>
        <taxon>Flavobacterium</taxon>
    </lineage>
</organism>
<evidence type="ECO:0000313" key="3">
    <source>
        <dbReference type="Proteomes" id="UP000280825"/>
    </source>
</evidence>
<accession>A0A3S0Q873</accession>
<feature type="repeat" description="TPR" evidence="1">
    <location>
        <begin position="21"/>
        <end position="54"/>
    </location>
</feature>
<proteinExistence type="predicted"/>
<protein>
    <submittedName>
        <fullName evidence="2">Uncharacterized protein</fullName>
    </submittedName>
</protein>
<dbReference type="SUPFAM" id="SSF48452">
    <property type="entry name" value="TPR-like"/>
    <property type="match status" value="1"/>
</dbReference>
<dbReference type="InterPro" id="IPR019734">
    <property type="entry name" value="TPR_rpt"/>
</dbReference>
<dbReference type="InterPro" id="IPR011990">
    <property type="entry name" value="TPR-like_helical_dom_sf"/>
</dbReference>
<dbReference type="PROSITE" id="PS50005">
    <property type="entry name" value="TPR"/>
    <property type="match status" value="1"/>
</dbReference>
<dbReference type="Gene3D" id="1.25.40.10">
    <property type="entry name" value="Tetratricopeptide repeat domain"/>
    <property type="match status" value="1"/>
</dbReference>
<dbReference type="EMBL" id="RYDJ01000011">
    <property type="protein sequence ID" value="RTZ03959.1"/>
    <property type="molecule type" value="Genomic_DNA"/>
</dbReference>